<organism evidence="2 4">
    <name type="scientific">Fluoribacter gormanii</name>
    <dbReference type="NCBI Taxonomy" id="464"/>
    <lineage>
        <taxon>Bacteria</taxon>
        <taxon>Pseudomonadati</taxon>
        <taxon>Pseudomonadota</taxon>
        <taxon>Gammaproteobacteria</taxon>
        <taxon>Legionellales</taxon>
        <taxon>Legionellaceae</taxon>
        <taxon>Fluoribacter</taxon>
    </lineage>
</organism>
<dbReference type="Proteomes" id="UP000186808">
    <property type="component" value="Unassembled WGS sequence"/>
</dbReference>
<dbReference type="STRING" id="464.Lgor_1636"/>
<evidence type="ECO:0000313" key="2">
    <source>
        <dbReference type="EMBL" id="STO23776.1"/>
    </source>
</evidence>
<accession>A0A377GG62</accession>
<protein>
    <submittedName>
        <fullName evidence="2">Uncharacterized protein</fullName>
    </submittedName>
</protein>
<name>A0A377GG62_9GAMM</name>
<dbReference type="EMBL" id="FTNL01000016">
    <property type="protein sequence ID" value="SIR59101.1"/>
    <property type="molecule type" value="Genomic_DNA"/>
</dbReference>
<reference evidence="2 4" key="2">
    <citation type="submission" date="2018-06" db="EMBL/GenBank/DDBJ databases">
        <authorList>
            <consortium name="Pathogen Informatics"/>
            <person name="Doyle S."/>
        </authorList>
    </citation>
    <scope>NUCLEOTIDE SEQUENCE [LARGE SCALE GENOMIC DNA]</scope>
    <source>
        <strain evidence="2 4">NCTC11401</strain>
    </source>
</reference>
<dbReference type="RefSeq" id="WP_058468133.1">
    <property type="nucleotide sequence ID" value="NZ_CAAAIX010000009.1"/>
</dbReference>
<dbReference type="OrthoDB" id="9796370at2"/>
<keyword evidence="3" id="KW-1185">Reference proteome</keyword>
<reference evidence="1 3" key="1">
    <citation type="submission" date="2017-01" db="EMBL/GenBank/DDBJ databases">
        <authorList>
            <person name="Varghese N."/>
            <person name="Submissions S."/>
        </authorList>
    </citation>
    <scope>NUCLEOTIDE SEQUENCE [LARGE SCALE GENOMIC DNA]</scope>
    <source>
        <strain evidence="1 3">ATCC 33342</strain>
    </source>
</reference>
<evidence type="ECO:0000313" key="1">
    <source>
        <dbReference type="EMBL" id="SIR59101.1"/>
    </source>
</evidence>
<dbReference type="Gene3D" id="3.40.50.300">
    <property type="entry name" value="P-loop containing nucleotide triphosphate hydrolases"/>
    <property type="match status" value="1"/>
</dbReference>
<dbReference type="Proteomes" id="UP000254374">
    <property type="component" value="Unassembled WGS sequence"/>
</dbReference>
<evidence type="ECO:0000313" key="4">
    <source>
        <dbReference type="Proteomes" id="UP000254374"/>
    </source>
</evidence>
<sequence length="1594" mass="186288">MKNRIADINWDNFRTKFSDDKQSAFERLCYLLFCKEFDKNIGIFRFKNHAGIETNPIEKDGFVIGWQAKFYETGLSKNKADLIGSINITKQRYPEVNKIILYTNQEFGQHAKKTDPSYKTDIEKYAKTNNIAIDWRTASYFESPFVCEQFNVVEHFFSLKKGILDSIAEIRLNTDSILKPIQSEIFFGKKKIKFDRSKIVKQIKDIFQTSPLVIVYGGTGVGKTAVTKELYENVKESIPFFLFKAALFKNISHINGLFKAYGEITSSEFISEHRDIPEKYIIFDSAEKFLEIEDKNVFQLFLTELVDNDWKILFTVRHSYLDDLRFQLEEYCVTNFKSLNIPLLTHEELTKISKTQEFNLPKNERLLCLLQIPLYLNEYLKNYSSLKNDINYSDFKNIIWLKHIQNSSYQENNLHRRREDCFLRIAKQRANDGGFLVKINDPDNKALKKLEEDEIIKFESNTGGYFITHDVYEEWALEKLINRSFCAFPDYECFYNDIGDSLAIRRSFRNWLSDKLFDNVENAKQLIEFTIQNTHIHNHWRDEVLVSVLLSDYSQVFFEQFENELLIEPKPSDEYDKFDQDLLYKVIFLLRIACKTVDEGSLKQLGFSGKNSKVLETIFTIPKGSGWSTTISFIDKHKEKIKLRNLDIIISMFDDWNRSYKTGDITKKASQCALFYYEVSISEYGFNYSLRSELGKKIIRTILNGAGEIKEELTQIIEEVISTKDNDNIGKYNELVKAILSSIINSSEVAKNIPEEVLKLADYFWFAAPNKIPSSCAHLSDIETCCGLKMCYQEYYPSSAFQTPVLILLQTAFNATIDFILSFTNRSIEHFAKSRFSNEVGEIDVLIDETGQSVKQYIGHEIWNIYRGTQSMPNILESIHMALERWLLTFSKEASPEALENLCFYLLKNSRSTSITAIIVSVVLAYPTKMFNVAKILFQTEDFFIFDSSRMQLDKSARSLYSMCHDSIGIFKNERLETCNDEHRSFSLENQALKYQLNIHGETEEETLKRQEVLWKIFDEYYANLSPVSNETDYDKPWRLCLARMDIRKMKISTEKKGDQILITFNPELDPVLSQYSKDALTKISENNKYLSLQLWSSYKLENNDKAKDYPQYENDHKLILSETKEVIEHLKKYNIDDRPYIYVERQIPAYACSILLRDHSNQLSTQDAEFCKEIILEYSSMPLRENYKYQFNDGLDVAISSLPLLLKQFPKDREKIKEILLLLLFDSQTIGNQKVSDYATSAILELWNEYSHDANALLYGYLLLKPKFDNISKLIRKKNKVKINHTSIISLIDFFKKKHAEEIQQFISNQLTYRDIENVSAILPATLMTAFLLIPLKTPDSNHKKFLADIIPVLIATMRTEDRNGCRNHSLEQKFFNKFAHFILTSEKTEIESYILPFAELISDRPAREMVTNLLNELVCAEDVLSQYDEFWVIWQIFYPHIVKLCSNENIHRDYRAIIHNYLLVFQWKAGTKKWHSLKDRERTFFKKVSNDIGNNSVVLYSIAKLLNDIGSNFASDGISWISSIIQRNPDLYRKELEEDTVYYLENFVRSYILKNRQNIKITLQLKTQILVILNFLLKKASVTAYLLREDIL</sequence>
<evidence type="ECO:0000313" key="3">
    <source>
        <dbReference type="Proteomes" id="UP000186808"/>
    </source>
</evidence>
<proteinExistence type="predicted"/>
<dbReference type="NCBIfam" id="NF041815">
    <property type="entry name" value="Avs4"/>
    <property type="match status" value="1"/>
</dbReference>
<dbReference type="EMBL" id="UGGV01000001">
    <property type="protein sequence ID" value="STO23776.1"/>
    <property type="molecule type" value="Genomic_DNA"/>
</dbReference>
<dbReference type="SUPFAM" id="SSF52540">
    <property type="entry name" value="P-loop containing nucleoside triphosphate hydrolases"/>
    <property type="match status" value="1"/>
</dbReference>
<gene>
    <name evidence="2" type="ORF">NCTC11401_00577</name>
    <name evidence="1" type="ORF">SAMN05421777_11657</name>
</gene>
<dbReference type="InterPro" id="IPR027417">
    <property type="entry name" value="P-loop_NTPase"/>
</dbReference>